<dbReference type="PANTHER" id="PTHR33217">
    <property type="entry name" value="TRANSPOSASE FOR INSERTION SEQUENCE ELEMENT IS1081"/>
    <property type="match status" value="1"/>
</dbReference>
<keyword evidence="8" id="KW-1185">Reference proteome</keyword>
<keyword evidence="5 6" id="KW-0233">DNA recombination</keyword>
<protein>
    <recommendedName>
        <fullName evidence="6">Mutator family transposase</fullName>
    </recommendedName>
</protein>
<evidence type="ECO:0000256" key="3">
    <source>
        <dbReference type="ARBA" id="ARBA00022578"/>
    </source>
</evidence>
<dbReference type="eggNOG" id="COG3328">
    <property type="taxonomic scope" value="Bacteria"/>
</dbReference>
<sequence>MMHLRALVEKAPDADILREMISFAAGRLMEMEVGGLTGAGHGEKSTDRLVQRNGYRDRDWQTRAGTVELRIPKLRKGSYFPGFLEPRRMAERALTAVIQEAYVHGISTRSVDDLVKALGMDGISKSQVSRLCEELDEKVNAFLERPIEGDWPYLWIDATYVKVRQNGRIVSVAVIIAVGVNSDGRREVLGMDIGPSEAEPFWTAFLRKLTRRGLRGVKLVISDAHEGIKAAVSKLLCATWQRCRVHFMRNALAHAGKSGRRVVSAFIGTAFAQDTPEAASQQWRSVADQMRPKLPKLATLMDDAEPDVLAYMTFPKEHRAKLHSTNPIERLNGEIKRRTEVVGIFPNEAAITRLIGAILMEQSDEWAVQRGRYMSLETMAPVSDNPIVMLSAVTGA</sequence>
<evidence type="ECO:0000256" key="4">
    <source>
        <dbReference type="ARBA" id="ARBA00023125"/>
    </source>
</evidence>
<dbReference type="GO" id="GO:0006313">
    <property type="term" value="P:DNA transposition"/>
    <property type="evidence" value="ECO:0007669"/>
    <property type="project" value="UniProtKB-UniRule"/>
</dbReference>
<comment type="similarity">
    <text evidence="2 6">Belongs to the transposase mutator family.</text>
</comment>
<dbReference type="NCBIfam" id="NF033543">
    <property type="entry name" value="transpos_IS256"/>
    <property type="match status" value="1"/>
</dbReference>
<dbReference type="GO" id="GO:0003677">
    <property type="term" value="F:DNA binding"/>
    <property type="evidence" value="ECO:0007669"/>
    <property type="project" value="UniProtKB-UniRule"/>
</dbReference>
<evidence type="ECO:0000256" key="2">
    <source>
        <dbReference type="ARBA" id="ARBA00010961"/>
    </source>
</evidence>
<reference evidence="7 8" key="1">
    <citation type="journal article" date="2012" name="J. Bacteriol.">
        <title>Draft Genome Sequence of Novosphingobium nitrogenifigens Y88T.</title>
        <authorList>
            <person name="Strabala T.J."/>
            <person name="Macdonald L."/>
            <person name="Liu V."/>
            <person name="Smit A.M."/>
        </authorList>
    </citation>
    <scope>NUCLEOTIDE SEQUENCE [LARGE SCALE GENOMIC DNA]</scope>
    <source>
        <strain evidence="7 8">DSM 19370</strain>
    </source>
</reference>
<dbReference type="STRING" id="983920.Y88_1358"/>
<dbReference type="InterPro" id="IPR001207">
    <property type="entry name" value="Transposase_mutator"/>
</dbReference>
<accession>F1Z7S9</accession>
<evidence type="ECO:0000256" key="5">
    <source>
        <dbReference type="ARBA" id="ARBA00023172"/>
    </source>
</evidence>
<dbReference type="Proteomes" id="UP000004728">
    <property type="component" value="Unassembled WGS sequence"/>
</dbReference>
<keyword evidence="3 6" id="KW-0815">Transposition</keyword>
<comment type="function">
    <text evidence="1 6">Required for the transposition of the insertion element.</text>
</comment>
<dbReference type="EMBL" id="AEWJ01000037">
    <property type="protein sequence ID" value="EGD59296.1"/>
    <property type="molecule type" value="Genomic_DNA"/>
</dbReference>
<evidence type="ECO:0000256" key="6">
    <source>
        <dbReference type="RuleBase" id="RU365089"/>
    </source>
</evidence>
<proteinExistence type="inferred from homology"/>
<evidence type="ECO:0000313" key="7">
    <source>
        <dbReference type="EMBL" id="EGD59296.1"/>
    </source>
</evidence>
<comment type="caution">
    <text evidence="7">The sequence shown here is derived from an EMBL/GenBank/DDBJ whole genome shotgun (WGS) entry which is preliminary data.</text>
</comment>
<gene>
    <name evidence="7" type="ORF">Y88_1358</name>
</gene>
<dbReference type="Pfam" id="PF00872">
    <property type="entry name" value="Transposase_mut"/>
    <property type="match status" value="1"/>
</dbReference>
<dbReference type="HOGENOM" id="CLU_036805_8_0_5"/>
<evidence type="ECO:0000313" key="8">
    <source>
        <dbReference type="Proteomes" id="UP000004728"/>
    </source>
</evidence>
<dbReference type="GO" id="GO:0004803">
    <property type="term" value="F:transposase activity"/>
    <property type="evidence" value="ECO:0007669"/>
    <property type="project" value="UniProtKB-UniRule"/>
</dbReference>
<dbReference type="PANTHER" id="PTHR33217:SF7">
    <property type="entry name" value="TRANSPOSASE FOR INSERTION SEQUENCE ELEMENT IS1081"/>
    <property type="match status" value="1"/>
</dbReference>
<dbReference type="InParanoid" id="F1Z7S9"/>
<evidence type="ECO:0000256" key="1">
    <source>
        <dbReference type="ARBA" id="ARBA00002190"/>
    </source>
</evidence>
<keyword evidence="6" id="KW-0814">Transposable element</keyword>
<dbReference type="AlphaFoldDB" id="F1Z7S9"/>
<organism evidence="7 8">
    <name type="scientific">Novosphingobium nitrogenifigens DSM 19370</name>
    <dbReference type="NCBI Taxonomy" id="983920"/>
    <lineage>
        <taxon>Bacteria</taxon>
        <taxon>Pseudomonadati</taxon>
        <taxon>Pseudomonadota</taxon>
        <taxon>Alphaproteobacteria</taxon>
        <taxon>Sphingomonadales</taxon>
        <taxon>Sphingomonadaceae</taxon>
        <taxon>Novosphingobium</taxon>
    </lineage>
</organism>
<name>F1Z7S9_9SPHN</name>
<keyword evidence="4 6" id="KW-0238">DNA-binding</keyword>